<gene>
    <name evidence="6" type="ORF">SSX86_014747</name>
</gene>
<feature type="chain" id="PRO_5042974508" description="Peptidase A1 domain-containing protein" evidence="4">
    <location>
        <begin position="22"/>
        <end position="379"/>
    </location>
</feature>
<dbReference type="Pfam" id="PF14541">
    <property type="entry name" value="TAXi_C"/>
    <property type="match status" value="1"/>
</dbReference>
<keyword evidence="3" id="KW-0812">Transmembrane</keyword>
<evidence type="ECO:0000313" key="6">
    <source>
        <dbReference type="EMBL" id="KAK9067418.1"/>
    </source>
</evidence>
<name>A0AAP0DA25_9ASTR</name>
<dbReference type="PROSITE" id="PS51767">
    <property type="entry name" value="PEPTIDASE_A1"/>
    <property type="match status" value="1"/>
</dbReference>
<keyword evidence="3" id="KW-0472">Membrane</keyword>
<evidence type="ECO:0000256" key="1">
    <source>
        <dbReference type="ARBA" id="ARBA00007447"/>
    </source>
</evidence>
<dbReference type="PANTHER" id="PTHR13683">
    <property type="entry name" value="ASPARTYL PROTEASES"/>
    <property type="match status" value="1"/>
</dbReference>
<evidence type="ECO:0000259" key="5">
    <source>
        <dbReference type="PROSITE" id="PS51767"/>
    </source>
</evidence>
<evidence type="ECO:0000256" key="3">
    <source>
        <dbReference type="SAM" id="Phobius"/>
    </source>
</evidence>
<reference evidence="6 7" key="1">
    <citation type="submission" date="2024-04" db="EMBL/GenBank/DDBJ databases">
        <title>The reference genome of an endangered Asteraceae, Deinandra increscens subsp. villosa, native to the Central Coast of California.</title>
        <authorList>
            <person name="Guilliams M."/>
            <person name="Hasenstab-Lehman K."/>
            <person name="Meyer R."/>
            <person name="Mcevoy S."/>
        </authorList>
    </citation>
    <scope>NUCLEOTIDE SEQUENCE [LARGE SCALE GENOMIC DNA]</scope>
    <source>
        <tissue evidence="6">Leaf</tissue>
    </source>
</reference>
<dbReference type="PANTHER" id="PTHR13683:SF826">
    <property type="entry name" value="ASPARTYL PROTEASE FAMILY PROTEIN 1"/>
    <property type="match status" value="1"/>
</dbReference>
<comment type="similarity">
    <text evidence="1">Belongs to the peptidase A1 family.</text>
</comment>
<evidence type="ECO:0000313" key="7">
    <source>
        <dbReference type="Proteomes" id="UP001408789"/>
    </source>
</evidence>
<keyword evidence="4" id="KW-0732">Signal</keyword>
<feature type="signal peptide" evidence="4">
    <location>
        <begin position="1"/>
        <end position="21"/>
    </location>
</feature>
<sequence>MGFGCNLILVLIFVGSRLIDGFGTFGFDIHHRYSDRVKGVLDVGGHNLPEMGSVEFYSAMVHRDRIFHRRRLAAYSSITFLDGDETRPLFDDHCGKFQTGSYSDTNGVLGLGIGSMSIPSVLANSGLTADSFSMCFGRDRTGRINFGDKGSSDQGDTPINLDTTTTHEAYSIRMTQIDIGNNVTNVDFTGILATRVSFTYLNDHAYRIITETFDSQTEETRIAYPDPPFEYCYDLSQNQPSFDALNLTMEGGNQFSVAYPFVELTDKATGRNVVCLGILKTKGTNLFGLNFLTGYRLVFDRERNVLGWKASDCYDATESNTLPRSPTGTPIGNPKTSPSNSNNPSQTQPRLGSMASTLSYTHFVLIFSIITNFLMFVLL</sequence>
<feature type="region of interest" description="Disordered" evidence="2">
    <location>
        <begin position="319"/>
        <end position="351"/>
    </location>
</feature>
<dbReference type="GO" id="GO:0004190">
    <property type="term" value="F:aspartic-type endopeptidase activity"/>
    <property type="evidence" value="ECO:0007669"/>
    <property type="project" value="InterPro"/>
</dbReference>
<dbReference type="Proteomes" id="UP001408789">
    <property type="component" value="Unassembled WGS sequence"/>
</dbReference>
<proteinExistence type="inferred from homology"/>
<dbReference type="InterPro" id="IPR001461">
    <property type="entry name" value="Aspartic_peptidase_A1"/>
</dbReference>
<feature type="transmembrane region" description="Helical" evidence="3">
    <location>
        <begin position="360"/>
        <end position="378"/>
    </location>
</feature>
<keyword evidence="7" id="KW-1185">Reference proteome</keyword>
<evidence type="ECO:0000256" key="4">
    <source>
        <dbReference type="SAM" id="SignalP"/>
    </source>
</evidence>
<dbReference type="EMBL" id="JBCNJP010000015">
    <property type="protein sequence ID" value="KAK9067418.1"/>
    <property type="molecule type" value="Genomic_DNA"/>
</dbReference>
<feature type="compositionally biased region" description="Low complexity" evidence="2">
    <location>
        <begin position="333"/>
        <end position="349"/>
    </location>
</feature>
<dbReference type="InterPro" id="IPR021109">
    <property type="entry name" value="Peptidase_aspartic_dom_sf"/>
</dbReference>
<organism evidence="6 7">
    <name type="scientific">Deinandra increscens subsp. villosa</name>
    <dbReference type="NCBI Taxonomy" id="3103831"/>
    <lineage>
        <taxon>Eukaryota</taxon>
        <taxon>Viridiplantae</taxon>
        <taxon>Streptophyta</taxon>
        <taxon>Embryophyta</taxon>
        <taxon>Tracheophyta</taxon>
        <taxon>Spermatophyta</taxon>
        <taxon>Magnoliopsida</taxon>
        <taxon>eudicotyledons</taxon>
        <taxon>Gunneridae</taxon>
        <taxon>Pentapetalae</taxon>
        <taxon>asterids</taxon>
        <taxon>campanulids</taxon>
        <taxon>Asterales</taxon>
        <taxon>Asteraceae</taxon>
        <taxon>Asteroideae</taxon>
        <taxon>Heliantheae alliance</taxon>
        <taxon>Madieae</taxon>
        <taxon>Madiinae</taxon>
        <taxon>Deinandra</taxon>
    </lineage>
</organism>
<keyword evidence="3" id="KW-1133">Transmembrane helix</keyword>
<evidence type="ECO:0000256" key="2">
    <source>
        <dbReference type="SAM" id="MobiDB-lite"/>
    </source>
</evidence>
<feature type="compositionally biased region" description="Polar residues" evidence="2">
    <location>
        <begin position="319"/>
        <end position="330"/>
    </location>
</feature>
<dbReference type="InterPro" id="IPR032861">
    <property type="entry name" value="TAXi_N"/>
</dbReference>
<dbReference type="InterPro" id="IPR032799">
    <property type="entry name" value="TAXi_C"/>
</dbReference>
<dbReference type="GO" id="GO:0006508">
    <property type="term" value="P:proteolysis"/>
    <property type="evidence" value="ECO:0007669"/>
    <property type="project" value="InterPro"/>
</dbReference>
<accession>A0AAP0DA25</accession>
<dbReference type="AlphaFoldDB" id="A0AAP0DA25"/>
<comment type="caution">
    <text evidence="6">The sequence shown here is derived from an EMBL/GenBank/DDBJ whole genome shotgun (WGS) entry which is preliminary data.</text>
</comment>
<dbReference type="InterPro" id="IPR033121">
    <property type="entry name" value="PEPTIDASE_A1"/>
</dbReference>
<dbReference type="Gene3D" id="2.40.70.10">
    <property type="entry name" value="Acid Proteases"/>
    <property type="match status" value="2"/>
</dbReference>
<dbReference type="Pfam" id="PF14543">
    <property type="entry name" value="TAXi_N"/>
    <property type="match status" value="1"/>
</dbReference>
<dbReference type="SUPFAM" id="SSF50630">
    <property type="entry name" value="Acid proteases"/>
    <property type="match status" value="1"/>
</dbReference>
<feature type="domain" description="Peptidase A1" evidence="5">
    <location>
        <begin position="1"/>
        <end position="309"/>
    </location>
</feature>
<protein>
    <recommendedName>
        <fullName evidence="5">Peptidase A1 domain-containing protein</fullName>
    </recommendedName>
</protein>